<evidence type="ECO:0000256" key="3">
    <source>
        <dbReference type="PROSITE-ProRule" id="PRU00267"/>
    </source>
</evidence>
<dbReference type="InterPro" id="IPR050140">
    <property type="entry name" value="SRY-related_HMG-box_TF-like"/>
</dbReference>
<dbReference type="GO" id="GO:0030154">
    <property type="term" value="P:cell differentiation"/>
    <property type="evidence" value="ECO:0007669"/>
    <property type="project" value="TreeGrafter"/>
</dbReference>
<keyword evidence="2" id="KW-0804">Transcription</keyword>
<evidence type="ECO:0000313" key="6">
    <source>
        <dbReference type="Proteomes" id="UP000274922"/>
    </source>
</evidence>
<dbReference type="OrthoDB" id="6247875at2759"/>
<dbReference type="PANTHER" id="PTHR10270:SF161">
    <property type="entry name" value="SEX-DETERMINING REGION Y PROTEIN"/>
    <property type="match status" value="1"/>
</dbReference>
<evidence type="ECO:0000259" key="4">
    <source>
        <dbReference type="PROSITE" id="PS50118"/>
    </source>
</evidence>
<dbReference type="InterPro" id="IPR009071">
    <property type="entry name" value="HMG_box_dom"/>
</dbReference>
<dbReference type="PANTHER" id="PTHR10270">
    <property type="entry name" value="SOX TRANSCRIPTION FACTOR"/>
    <property type="match status" value="1"/>
</dbReference>
<dbReference type="GO" id="GO:0000978">
    <property type="term" value="F:RNA polymerase II cis-regulatory region sequence-specific DNA binding"/>
    <property type="evidence" value="ECO:0007669"/>
    <property type="project" value="TreeGrafter"/>
</dbReference>
<name>A0A4P9WZD2_9FUNG</name>
<dbReference type="EMBL" id="ML014342">
    <property type="protein sequence ID" value="RKO98919.1"/>
    <property type="molecule type" value="Genomic_DNA"/>
</dbReference>
<feature type="non-terminal residue" evidence="5">
    <location>
        <position position="83"/>
    </location>
</feature>
<dbReference type="CDD" id="cd01389">
    <property type="entry name" value="HMG-box_ROX1-like"/>
    <property type="match status" value="1"/>
</dbReference>
<dbReference type="GO" id="GO:0001228">
    <property type="term" value="F:DNA-binding transcription activator activity, RNA polymerase II-specific"/>
    <property type="evidence" value="ECO:0007669"/>
    <property type="project" value="TreeGrafter"/>
</dbReference>
<organism evidence="5 6">
    <name type="scientific">Caulochytrium protostelioides</name>
    <dbReference type="NCBI Taxonomy" id="1555241"/>
    <lineage>
        <taxon>Eukaryota</taxon>
        <taxon>Fungi</taxon>
        <taxon>Fungi incertae sedis</taxon>
        <taxon>Chytridiomycota</taxon>
        <taxon>Chytridiomycota incertae sedis</taxon>
        <taxon>Chytridiomycetes</taxon>
        <taxon>Caulochytriales</taxon>
        <taxon>Caulochytriaceae</taxon>
        <taxon>Caulochytrium</taxon>
    </lineage>
</organism>
<gene>
    <name evidence="5" type="ORF">CXG81DRAFT_6960</name>
</gene>
<dbReference type="InterPro" id="IPR036910">
    <property type="entry name" value="HMG_box_dom_sf"/>
</dbReference>
<feature type="domain" description="HMG box" evidence="4">
    <location>
        <begin position="1"/>
        <end position="71"/>
    </location>
</feature>
<dbReference type="SUPFAM" id="SSF47095">
    <property type="entry name" value="HMG-box"/>
    <property type="match status" value="1"/>
</dbReference>
<dbReference type="Gene3D" id="1.10.30.10">
    <property type="entry name" value="High mobility group box domain"/>
    <property type="match status" value="1"/>
</dbReference>
<feature type="non-terminal residue" evidence="5">
    <location>
        <position position="1"/>
    </location>
</feature>
<dbReference type="STRING" id="1555241.A0A4P9WZD2"/>
<evidence type="ECO:0000256" key="1">
    <source>
        <dbReference type="ARBA" id="ARBA00023125"/>
    </source>
</evidence>
<sequence length="83" mass="10026">VPRPRNSWIIYRQHRHQILRAESLFADMHTSELSQVISELWRQEPEAVRQHFRSLAEVEKADHAGLFPDYVYQRRSSKSIRKR</sequence>
<dbReference type="GO" id="GO:0000122">
    <property type="term" value="P:negative regulation of transcription by RNA polymerase II"/>
    <property type="evidence" value="ECO:0007669"/>
    <property type="project" value="TreeGrafter"/>
</dbReference>
<proteinExistence type="predicted"/>
<accession>A0A4P9WZD2</accession>
<dbReference type="Proteomes" id="UP000274922">
    <property type="component" value="Unassembled WGS sequence"/>
</dbReference>
<dbReference type="SMART" id="SM00398">
    <property type="entry name" value="HMG"/>
    <property type="match status" value="1"/>
</dbReference>
<keyword evidence="1 3" id="KW-0238">DNA-binding</keyword>
<keyword evidence="3" id="KW-0539">Nucleus</keyword>
<dbReference type="AlphaFoldDB" id="A0A4P9WZD2"/>
<reference evidence="6" key="1">
    <citation type="journal article" date="2018" name="Nat. Microbiol.">
        <title>Leveraging single-cell genomics to expand the fungal tree of life.</title>
        <authorList>
            <person name="Ahrendt S.R."/>
            <person name="Quandt C.A."/>
            <person name="Ciobanu D."/>
            <person name="Clum A."/>
            <person name="Salamov A."/>
            <person name="Andreopoulos B."/>
            <person name="Cheng J.F."/>
            <person name="Woyke T."/>
            <person name="Pelin A."/>
            <person name="Henrissat B."/>
            <person name="Reynolds N.K."/>
            <person name="Benny G.L."/>
            <person name="Smith M.E."/>
            <person name="James T.Y."/>
            <person name="Grigoriev I.V."/>
        </authorList>
    </citation>
    <scope>NUCLEOTIDE SEQUENCE [LARGE SCALE GENOMIC DNA]</scope>
    <source>
        <strain evidence="6">ATCC 52028</strain>
    </source>
</reference>
<protein>
    <recommendedName>
        <fullName evidence="4">HMG box domain-containing protein</fullName>
    </recommendedName>
</protein>
<evidence type="ECO:0000256" key="2">
    <source>
        <dbReference type="ARBA" id="ARBA00023163"/>
    </source>
</evidence>
<evidence type="ECO:0000313" key="5">
    <source>
        <dbReference type="EMBL" id="RKO98919.1"/>
    </source>
</evidence>
<feature type="DNA-binding region" description="HMG box" evidence="3">
    <location>
        <begin position="1"/>
        <end position="71"/>
    </location>
</feature>
<dbReference type="PROSITE" id="PS50118">
    <property type="entry name" value="HMG_BOX_2"/>
    <property type="match status" value="1"/>
</dbReference>
<dbReference type="GO" id="GO:0005634">
    <property type="term" value="C:nucleus"/>
    <property type="evidence" value="ECO:0007669"/>
    <property type="project" value="UniProtKB-UniRule"/>
</dbReference>
<keyword evidence="6" id="KW-1185">Reference proteome</keyword>
<dbReference type="Pfam" id="PF00505">
    <property type="entry name" value="HMG_box"/>
    <property type="match status" value="1"/>
</dbReference>